<feature type="domain" description="Response regulatory" evidence="2">
    <location>
        <begin position="19"/>
        <end position="145"/>
    </location>
</feature>
<dbReference type="InterPro" id="IPR001789">
    <property type="entry name" value="Sig_transdc_resp-reg_receiver"/>
</dbReference>
<dbReference type="RefSeq" id="WP_186736355.1">
    <property type="nucleotide sequence ID" value="NZ_VFIA01000005.1"/>
</dbReference>
<protein>
    <submittedName>
        <fullName evidence="3">CheY-like chemotaxis protein</fullName>
    </submittedName>
</protein>
<evidence type="ECO:0000313" key="3">
    <source>
        <dbReference type="EMBL" id="MBC3790520.1"/>
    </source>
</evidence>
<sequence>MTPSSYINSANQENFRNARLLVIEDNADHGVVITNAARQCLPEVKLIIITTEDDAHAYLDQCEAEEWEVPRLVLLDLYLPDSANGWRILEHIKNGSPVLTKIPVVLLSSSNSRCDITAAYDRGCASYLVKPGGFDEWIVYFQMLRNYWWETVTLPKPGVSQL</sequence>
<gene>
    <name evidence="3" type="ORF">FH603_1010</name>
</gene>
<dbReference type="PANTHER" id="PTHR44520">
    <property type="entry name" value="RESPONSE REGULATOR RCP1-RELATED"/>
    <property type="match status" value="1"/>
</dbReference>
<dbReference type="SMART" id="SM00448">
    <property type="entry name" value="REC"/>
    <property type="match status" value="1"/>
</dbReference>
<comment type="caution">
    <text evidence="3">The sequence shown here is derived from an EMBL/GenBank/DDBJ whole genome shotgun (WGS) entry which is preliminary data.</text>
</comment>
<dbReference type="PANTHER" id="PTHR44520:SF2">
    <property type="entry name" value="RESPONSE REGULATOR RCP1"/>
    <property type="match status" value="1"/>
</dbReference>
<accession>A0ABR6W1T6</accession>
<name>A0ABR6W1T6_9BACT</name>
<dbReference type="InterPro" id="IPR011006">
    <property type="entry name" value="CheY-like_superfamily"/>
</dbReference>
<evidence type="ECO:0000256" key="1">
    <source>
        <dbReference type="PROSITE-ProRule" id="PRU00169"/>
    </source>
</evidence>
<dbReference type="SUPFAM" id="SSF52172">
    <property type="entry name" value="CheY-like"/>
    <property type="match status" value="1"/>
</dbReference>
<dbReference type="Proteomes" id="UP000700732">
    <property type="component" value="Unassembled WGS sequence"/>
</dbReference>
<evidence type="ECO:0000259" key="2">
    <source>
        <dbReference type="PROSITE" id="PS50110"/>
    </source>
</evidence>
<feature type="modified residue" description="4-aspartylphosphate" evidence="1">
    <location>
        <position position="76"/>
    </location>
</feature>
<dbReference type="Gene3D" id="3.40.50.2300">
    <property type="match status" value="1"/>
</dbReference>
<dbReference type="Pfam" id="PF00072">
    <property type="entry name" value="Response_reg"/>
    <property type="match status" value="1"/>
</dbReference>
<evidence type="ECO:0000313" key="4">
    <source>
        <dbReference type="Proteomes" id="UP000700732"/>
    </source>
</evidence>
<organism evidence="3 4">
    <name type="scientific">Spirosoma utsteinense</name>
    <dbReference type="NCBI Taxonomy" id="2585773"/>
    <lineage>
        <taxon>Bacteria</taxon>
        <taxon>Pseudomonadati</taxon>
        <taxon>Bacteroidota</taxon>
        <taxon>Cytophagia</taxon>
        <taxon>Cytophagales</taxon>
        <taxon>Cytophagaceae</taxon>
        <taxon>Spirosoma</taxon>
    </lineage>
</organism>
<reference evidence="3 4" key="1">
    <citation type="submission" date="2019-06" db="EMBL/GenBank/DDBJ databases">
        <title>Spirosoma utsteinense sp. nov. isolated from Antarctic ice-free soils.</title>
        <authorList>
            <person name="Tahon G."/>
        </authorList>
    </citation>
    <scope>NUCLEOTIDE SEQUENCE [LARGE SCALE GENOMIC DNA]</scope>
    <source>
        <strain evidence="3 4">LMG 31447</strain>
    </source>
</reference>
<proteinExistence type="predicted"/>
<dbReference type="InterPro" id="IPR052893">
    <property type="entry name" value="TCS_response_regulator"/>
</dbReference>
<dbReference type="PROSITE" id="PS50110">
    <property type="entry name" value="RESPONSE_REGULATORY"/>
    <property type="match status" value="1"/>
</dbReference>
<keyword evidence="4" id="KW-1185">Reference proteome</keyword>
<dbReference type="EMBL" id="VFIA01000005">
    <property type="protein sequence ID" value="MBC3790520.1"/>
    <property type="molecule type" value="Genomic_DNA"/>
</dbReference>
<keyword evidence="1" id="KW-0597">Phosphoprotein</keyword>